<dbReference type="Proteomes" id="UP001064048">
    <property type="component" value="Chromosome 23"/>
</dbReference>
<accession>A0ACC0KSS2</accession>
<gene>
    <name evidence="1" type="ORF">MSG28_013180</name>
</gene>
<organism evidence="1 2">
    <name type="scientific">Choristoneura fumiferana</name>
    <name type="common">Spruce budworm moth</name>
    <name type="synonym">Archips fumiferana</name>
    <dbReference type="NCBI Taxonomy" id="7141"/>
    <lineage>
        <taxon>Eukaryota</taxon>
        <taxon>Metazoa</taxon>
        <taxon>Ecdysozoa</taxon>
        <taxon>Arthropoda</taxon>
        <taxon>Hexapoda</taxon>
        <taxon>Insecta</taxon>
        <taxon>Pterygota</taxon>
        <taxon>Neoptera</taxon>
        <taxon>Endopterygota</taxon>
        <taxon>Lepidoptera</taxon>
        <taxon>Glossata</taxon>
        <taxon>Ditrysia</taxon>
        <taxon>Tortricoidea</taxon>
        <taxon>Tortricidae</taxon>
        <taxon>Tortricinae</taxon>
        <taxon>Choristoneura</taxon>
    </lineage>
</organism>
<keyword evidence="2" id="KW-1185">Reference proteome</keyword>
<evidence type="ECO:0000313" key="1">
    <source>
        <dbReference type="EMBL" id="KAI8439360.1"/>
    </source>
</evidence>
<sequence length="709" mass="82581">MARLVLCALALLVAGVACEPPKKTWPQKPADPVFLKKQVDLSSLFFHIHEPLHFQEQKTIASSWEIEKNIEHYSNVTAVKIYVELMEFGLLPRAVPFSILDEHHQFEAETLFNVLWSAKDYDTFYKTAVYLRERVNEGLYVYVLTTAIVHRHDTQGFVVPPIYEIFPSFFNNGEVMTTAQRINTHGKHLVEYYPSTYIWDDNVVIRWNQTAWPYFSELAPVFYFTHDYALNALYYNWHVAYPTWLGSETCPLVKDKRGEWFWFAHKQLLARYYMERLSNGLGEIPDLDFHSPVEHGYTSGLLYHNGIPFPVRPDNFNLQQDEFVHEITSISDFERRIRDAIEVGYFINHLGEHVSLRDPESIDVLGRLIQANEDSPNTNYYKDFISIWKSLLGNSNVHDHSYHGGYMPLVVPSALEHYQTALRDPAFYMIWKRVLHLFTLWQEQLPPYKPEELALPSVVIQSVDTDKLVTYFEHTYVNVTNHLHMNDFERKVVADDVSVLVQYPRLNHKIFKIRVHVKSEVAKTVVVRFFLAPKYDSHGYEIPLHLNTDNFFLLDQFTYDLPQGEHVIKRDSTENLFTVEDWASGHDVYVKAENALHGKGQFNFDQSQNIEGFPERLLLPKGRENGMPFILMAYISEYRAPKVQFGTGFDSVVSPGIGSGARRMTDDPLGFPLNRPLFKWQIDGLHNLWLEEVKIFHKPTPEIYVPHTE</sequence>
<evidence type="ECO:0000313" key="2">
    <source>
        <dbReference type="Proteomes" id="UP001064048"/>
    </source>
</evidence>
<reference evidence="1 2" key="1">
    <citation type="journal article" date="2022" name="Genome Biol. Evol.">
        <title>The Spruce Budworm Genome: Reconstructing the Evolutionary History of Antifreeze Proteins.</title>
        <authorList>
            <person name="Beliveau C."/>
            <person name="Gagne P."/>
            <person name="Picq S."/>
            <person name="Vernygora O."/>
            <person name="Keeling C.I."/>
            <person name="Pinkney K."/>
            <person name="Doucet D."/>
            <person name="Wen F."/>
            <person name="Johnston J.S."/>
            <person name="Maaroufi H."/>
            <person name="Boyle B."/>
            <person name="Laroche J."/>
            <person name="Dewar K."/>
            <person name="Juretic N."/>
            <person name="Blackburn G."/>
            <person name="Nisole A."/>
            <person name="Brunet B."/>
            <person name="Brandao M."/>
            <person name="Lumley L."/>
            <person name="Duan J."/>
            <person name="Quan G."/>
            <person name="Lucarotti C.J."/>
            <person name="Roe A.D."/>
            <person name="Sperling F.A.H."/>
            <person name="Levesque R.C."/>
            <person name="Cusson M."/>
        </authorList>
    </citation>
    <scope>NUCLEOTIDE SEQUENCE [LARGE SCALE GENOMIC DNA]</scope>
    <source>
        <strain evidence="1">Glfc:IPQL:Cfum</strain>
    </source>
</reference>
<proteinExistence type="predicted"/>
<protein>
    <submittedName>
        <fullName evidence="1">Uncharacterized protein</fullName>
    </submittedName>
</protein>
<dbReference type="EMBL" id="CM046123">
    <property type="protein sequence ID" value="KAI8439360.1"/>
    <property type="molecule type" value="Genomic_DNA"/>
</dbReference>
<name>A0ACC0KSS2_CHOFU</name>
<comment type="caution">
    <text evidence="1">The sequence shown here is derived from an EMBL/GenBank/DDBJ whole genome shotgun (WGS) entry which is preliminary data.</text>
</comment>